<dbReference type="Pfam" id="PF11735">
    <property type="entry name" value="CAP59_mtransfer"/>
    <property type="match status" value="1"/>
</dbReference>
<reference evidence="1 2" key="1">
    <citation type="submission" date="2015-05" db="EMBL/GenBank/DDBJ databases">
        <title>Distinctive expansion of gene families associated with plant cell wall degradation and secondary metabolism in the genomes of grapevine trunk pathogens.</title>
        <authorList>
            <person name="Lawrence D.P."/>
            <person name="Travadon R."/>
            <person name="Rolshausen P.E."/>
            <person name="Baumgartner K."/>
        </authorList>
    </citation>
    <scope>NUCLEOTIDE SEQUENCE [LARGE SCALE GENOMIC DNA]</scope>
    <source>
        <strain evidence="1">UCRPC4</strain>
    </source>
</reference>
<dbReference type="InterPro" id="IPR029044">
    <property type="entry name" value="Nucleotide-diphossugar_trans"/>
</dbReference>
<accession>A0A0G2E9V1</accession>
<comment type="caution">
    <text evidence="1">The sequence shown here is derived from an EMBL/GenBank/DDBJ whole genome shotgun (WGS) entry which is preliminary data.</text>
</comment>
<protein>
    <submittedName>
        <fullName evidence="1">Putative alpha-mannosyltransferase cmt1</fullName>
    </submittedName>
</protein>
<organism evidence="1 2">
    <name type="scientific">Phaeomoniella chlamydospora</name>
    <name type="common">Phaeoacremonium chlamydosporum</name>
    <dbReference type="NCBI Taxonomy" id="158046"/>
    <lineage>
        <taxon>Eukaryota</taxon>
        <taxon>Fungi</taxon>
        <taxon>Dikarya</taxon>
        <taxon>Ascomycota</taxon>
        <taxon>Pezizomycotina</taxon>
        <taxon>Eurotiomycetes</taxon>
        <taxon>Chaetothyriomycetidae</taxon>
        <taxon>Phaeomoniellales</taxon>
        <taxon>Phaeomoniellaceae</taxon>
        <taxon>Phaeomoniella</taxon>
    </lineage>
</organism>
<dbReference type="SUPFAM" id="SSF53448">
    <property type="entry name" value="Nucleotide-diphospho-sugar transferases"/>
    <property type="match status" value="1"/>
</dbReference>
<dbReference type="InterPro" id="IPR021047">
    <property type="entry name" value="Mannosyltransferase_CMT1"/>
</dbReference>
<name>A0A0G2E9V1_PHACM</name>
<keyword evidence="1" id="KW-0328">Glycosyltransferase</keyword>
<dbReference type="PANTHER" id="PTHR34144:SF5">
    <property type="entry name" value="ALPHA-1,3-MANNOSYLTRANSFERASE CMT1"/>
    <property type="match status" value="1"/>
</dbReference>
<sequence length="507" mass="57207">MQRTHLVLLQLASLFCLISIFLFSFRGLPSASFVLSQANPSIREWLTSLKESATHAITKLTGIETIEDDAPLKPTEYVRPTPTHDGDAVAVTIDSYYSVGPSSTEIGNPGFDTQPYLKAIFDPGDQSFDRLECHSPAGSRYDYLRVGSTDGNSEGKRSFYFALDLHDNADLLPRLMGTLIEIICFLGPRNCAVSIVEGRSEDGTYEILKAVTDELKAFGILYILQKDDINPLEGGNRIQALAEFRNKALRPLISGKEQWSSNTIVIFLNDVAICMEDILELIHQHRFQQADMVCPMDWTYVGPDPTFYDIWIARDMDGESFFEIPKDRSWDSAWNLLWNNPDARSRLFTGKPFQVFSCWNGAAVFRDEPILDHGLSFRSNIEGECYQGEPQIFCKEMWSLGYGKIAVVPTVNLECSDEAARRIKALKGYVSDWVGEGLTAAASSKIDWVREPPRQVKCIPADYAQQFLVDWNESLNNKGDSTTNRSRLNTRRVSDQYWVPWNEGLPN</sequence>
<dbReference type="EMBL" id="LCWF01000110">
    <property type="protein sequence ID" value="KKY19116.1"/>
    <property type="molecule type" value="Genomic_DNA"/>
</dbReference>
<dbReference type="Proteomes" id="UP000053317">
    <property type="component" value="Unassembled WGS sequence"/>
</dbReference>
<evidence type="ECO:0000313" key="2">
    <source>
        <dbReference type="Proteomes" id="UP000053317"/>
    </source>
</evidence>
<reference evidence="1 2" key="2">
    <citation type="submission" date="2015-05" db="EMBL/GenBank/DDBJ databases">
        <authorList>
            <person name="Morales-Cruz A."/>
            <person name="Amrine K.C."/>
            <person name="Cantu D."/>
        </authorList>
    </citation>
    <scope>NUCLEOTIDE SEQUENCE [LARGE SCALE GENOMIC DNA]</scope>
    <source>
        <strain evidence="1">UCRPC4</strain>
    </source>
</reference>
<evidence type="ECO:0000313" key="1">
    <source>
        <dbReference type="EMBL" id="KKY19116.1"/>
    </source>
</evidence>
<keyword evidence="2" id="KW-1185">Reference proteome</keyword>
<dbReference type="PANTHER" id="PTHR34144">
    <property type="entry name" value="CHROMOSOME 8, WHOLE GENOME SHOTGUN SEQUENCE"/>
    <property type="match status" value="1"/>
</dbReference>
<dbReference type="OrthoDB" id="262547at2759"/>
<dbReference type="AlphaFoldDB" id="A0A0G2E9V1"/>
<keyword evidence="1" id="KW-0808">Transferase</keyword>
<dbReference type="GO" id="GO:0016757">
    <property type="term" value="F:glycosyltransferase activity"/>
    <property type="evidence" value="ECO:0007669"/>
    <property type="project" value="UniProtKB-KW"/>
</dbReference>
<proteinExistence type="predicted"/>
<gene>
    <name evidence="1" type="ORF">UCRPC4_g04624</name>
</gene>